<dbReference type="Gene3D" id="3.90.1140.10">
    <property type="entry name" value="Cyclic phosphodiesterase"/>
    <property type="match status" value="1"/>
</dbReference>
<dbReference type="RefSeq" id="WP_269413954.1">
    <property type="nucleotide sequence ID" value="NZ_JAPWGL010000001.1"/>
</dbReference>
<dbReference type="InterPro" id="IPR009097">
    <property type="entry name" value="Cyclic_Pdiesterase"/>
</dbReference>
<dbReference type="Proteomes" id="UP001144341">
    <property type="component" value="Unassembled WGS sequence"/>
</dbReference>
<organism evidence="1 2">
    <name type="scientific">Pedobacter rhodius</name>
    <dbReference type="NCBI Taxonomy" id="3004098"/>
    <lineage>
        <taxon>Bacteria</taxon>
        <taxon>Pseudomonadati</taxon>
        <taxon>Bacteroidota</taxon>
        <taxon>Sphingobacteriia</taxon>
        <taxon>Sphingobacteriales</taxon>
        <taxon>Sphingobacteriaceae</taxon>
        <taxon>Pedobacter</taxon>
    </lineage>
</organism>
<accession>A0ABT4KT76</accession>
<gene>
    <name evidence="1" type="ORF">O0931_02420</name>
</gene>
<evidence type="ECO:0000313" key="1">
    <source>
        <dbReference type="EMBL" id="MCZ4222143.1"/>
    </source>
</evidence>
<reference evidence="1" key="1">
    <citation type="submission" date="2022-12" db="EMBL/GenBank/DDBJ databases">
        <title>Genome sequence of SJ11.</title>
        <authorList>
            <person name="Woo H."/>
        </authorList>
    </citation>
    <scope>NUCLEOTIDE SEQUENCE</scope>
    <source>
        <strain evidence="1">SJ11</strain>
    </source>
</reference>
<comment type="caution">
    <text evidence="1">The sequence shown here is derived from an EMBL/GenBank/DDBJ whole genome shotgun (WGS) entry which is preliminary data.</text>
</comment>
<dbReference type="Pfam" id="PF13563">
    <property type="entry name" value="2_5_RNA_ligase2"/>
    <property type="match status" value="1"/>
</dbReference>
<name>A0ABT4KT76_9SPHI</name>
<evidence type="ECO:0000313" key="2">
    <source>
        <dbReference type="Proteomes" id="UP001144341"/>
    </source>
</evidence>
<proteinExistence type="predicted"/>
<keyword evidence="1" id="KW-0436">Ligase</keyword>
<protein>
    <submittedName>
        <fullName evidence="1">2'-5' RNA ligase family protein</fullName>
    </submittedName>
</protein>
<dbReference type="PANTHER" id="PTHR40037">
    <property type="entry name" value="PHOSPHOESTERASE YJCG-RELATED"/>
    <property type="match status" value="1"/>
</dbReference>
<dbReference type="SUPFAM" id="SSF55144">
    <property type="entry name" value="LigT-like"/>
    <property type="match status" value="1"/>
</dbReference>
<sequence length="191" mass="22356">MENLFLVCLIPPAPIVEDIDEIRNNISEKYSVFESLKRPAHITLYNPVKISSYEQEKKFFKVLEDASYLDAFEQVLRNFSSFAPHTVYIDVVQNDNIMKLQAQIKAALKPLNIIPAKDVMKFTPHLTIAFKDVKLPVYQLIMDEYKDKNFKRTFTVSGFSVYKHLDKRWRPYKEFPFKNPDGQPKALSLFD</sequence>
<dbReference type="InterPro" id="IPR050580">
    <property type="entry name" value="2H_phosphoesterase_YjcG-like"/>
</dbReference>
<dbReference type="PANTHER" id="PTHR40037:SF1">
    <property type="entry name" value="PHOSPHOESTERASE SAOUHSC_00951-RELATED"/>
    <property type="match status" value="1"/>
</dbReference>
<dbReference type="EMBL" id="JAPWGL010000001">
    <property type="protein sequence ID" value="MCZ4222143.1"/>
    <property type="molecule type" value="Genomic_DNA"/>
</dbReference>
<keyword evidence="2" id="KW-1185">Reference proteome</keyword>
<dbReference type="GO" id="GO:0016874">
    <property type="term" value="F:ligase activity"/>
    <property type="evidence" value="ECO:0007669"/>
    <property type="project" value="UniProtKB-KW"/>
</dbReference>